<feature type="transmembrane region" description="Helical" evidence="9">
    <location>
        <begin position="330"/>
        <end position="353"/>
    </location>
</feature>
<dbReference type="InterPro" id="IPR027417">
    <property type="entry name" value="P-loop_NTPase"/>
</dbReference>
<feature type="transmembrane region" description="Helical" evidence="9">
    <location>
        <begin position="989"/>
        <end position="1013"/>
    </location>
</feature>
<proteinExistence type="inferred from homology"/>
<feature type="transmembrane region" description="Helical" evidence="9">
    <location>
        <begin position="368"/>
        <end position="386"/>
    </location>
</feature>
<comment type="caution">
    <text evidence="12">The sequence shown here is derived from an EMBL/GenBank/DDBJ whole genome shotgun (WGS) entry which is preliminary data.</text>
</comment>
<evidence type="ECO:0000259" key="11">
    <source>
        <dbReference type="PROSITE" id="PS50929"/>
    </source>
</evidence>
<dbReference type="Pfam" id="PF00005">
    <property type="entry name" value="ABC_tran"/>
    <property type="match status" value="2"/>
</dbReference>
<keyword evidence="8 9" id="KW-0472">Membrane</keyword>
<feature type="domain" description="ABC transporter" evidence="10">
    <location>
        <begin position="429"/>
        <end position="674"/>
    </location>
</feature>
<dbReference type="PANTHER" id="PTHR43394">
    <property type="entry name" value="ATP-DEPENDENT PERMEASE MDL1, MITOCHONDRIAL"/>
    <property type="match status" value="1"/>
</dbReference>
<dbReference type="Pfam" id="PF00664">
    <property type="entry name" value="ABC_membrane"/>
    <property type="match status" value="3"/>
</dbReference>
<dbReference type="PANTHER" id="PTHR43394:SF27">
    <property type="entry name" value="ATP-DEPENDENT TRANSLOCASE ABCB1-LIKE"/>
    <property type="match status" value="1"/>
</dbReference>
<dbReference type="FunFam" id="1.20.1560.10:FF:000009">
    <property type="entry name" value="ABC transporter B family member 1"/>
    <property type="match status" value="1"/>
</dbReference>
<keyword evidence="6" id="KW-0067">ATP-binding</keyword>
<reference evidence="12 13" key="1">
    <citation type="submission" date="2018-06" db="EMBL/GenBank/DDBJ databases">
        <title>Comparative genomics reveals the genomic features of Rhizophagus irregularis, R. cerebriforme, R. diaphanum and Gigaspora rosea, and their symbiotic lifestyle signature.</title>
        <authorList>
            <person name="Morin E."/>
            <person name="San Clemente H."/>
            <person name="Chen E.C.H."/>
            <person name="De La Providencia I."/>
            <person name="Hainaut M."/>
            <person name="Kuo A."/>
            <person name="Kohler A."/>
            <person name="Murat C."/>
            <person name="Tang N."/>
            <person name="Roy S."/>
            <person name="Loubradou J."/>
            <person name="Henrissat B."/>
            <person name="Grigoriev I.V."/>
            <person name="Corradi N."/>
            <person name="Roux C."/>
            <person name="Martin F.M."/>
        </authorList>
    </citation>
    <scope>NUCLEOTIDE SEQUENCE [LARGE SCALE GENOMIC DNA]</scope>
    <source>
        <strain evidence="12 13">DAOM 194757</strain>
    </source>
</reference>
<comment type="similarity">
    <text evidence="2">Belongs to the ABC transporter superfamily. ABCB family. Multidrug resistance exporter (TC 3.A.1.201) subfamily.</text>
</comment>
<feature type="transmembrane region" description="Helical" evidence="9">
    <location>
        <begin position="179"/>
        <end position="201"/>
    </location>
</feature>
<evidence type="ECO:0000256" key="7">
    <source>
        <dbReference type="ARBA" id="ARBA00022989"/>
    </source>
</evidence>
<gene>
    <name evidence="12" type="ORF">C2G38_2232446</name>
</gene>
<dbReference type="SMART" id="SM00382">
    <property type="entry name" value="AAA"/>
    <property type="match status" value="2"/>
</dbReference>
<dbReference type="GO" id="GO:0005743">
    <property type="term" value="C:mitochondrial inner membrane"/>
    <property type="evidence" value="ECO:0007669"/>
    <property type="project" value="TreeGrafter"/>
</dbReference>
<dbReference type="InterPro" id="IPR036640">
    <property type="entry name" value="ABC1_TM_sf"/>
</dbReference>
<dbReference type="InterPro" id="IPR003593">
    <property type="entry name" value="AAA+_ATPase"/>
</dbReference>
<keyword evidence="4 9" id="KW-0812">Transmembrane</keyword>
<feature type="transmembrane region" description="Helical" evidence="9">
    <location>
        <begin position="882"/>
        <end position="905"/>
    </location>
</feature>
<protein>
    <submittedName>
        <fullName evidence="12">Multidrug resistance protein MDR</fullName>
    </submittedName>
</protein>
<keyword evidence="5" id="KW-0547">Nucleotide-binding</keyword>
<evidence type="ECO:0000256" key="5">
    <source>
        <dbReference type="ARBA" id="ARBA00022741"/>
    </source>
</evidence>
<comment type="subcellular location">
    <subcellularLocation>
        <location evidence="1">Cell membrane</location>
        <topology evidence="1">Multi-pass membrane protein</topology>
    </subcellularLocation>
</comment>
<dbReference type="OrthoDB" id="6500128at2759"/>
<dbReference type="PROSITE" id="PS50929">
    <property type="entry name" value="ABC_TM1F"/>
    <property type="match status" value="2"/>
</dbReference>
<dbReference type="InterPro" id="IPR003439">
    <property type="entry name" value="ABC_transporter-like_ATP-bd"/>
</dbReference>
<feature type="transmembrane region" description="Helical" evidence="9">
    <location>
        <begin position="764"/>
        <end position="788"/>
    </location>
</feature>
<evidence type="ECO:0000256" key="6">
    <source>
        <dbReference type="ARBA" id="ARBA00022840"/>
    </source>
</evidence>
<keyword evidence="3" id="KW-0813">Transport</keyword>
<feature type="transmembrane region" description="Helical" evidence="9">
    <location>
        <begin position="126"/>
        <end position="147"/>
    </location>
</feature>
<dbReference type="FunFam" id="3.40.50.300:FF:000251">
    <property type="entry name" value="ABC transporter B family member 19"/>
    <property type="match status" value="1"/>
</dbReference>
<dbReference type="InterPro" id="IPR017871">
    <property type="entry name" value="ABC_transporter-like_CS"/>
</dbReference>
<dbReference type="InterPro" id="IPR039421">
    <property type="entry name" value="Type_1_exporter"/>
</dbReference>
<dbReference type="GO" id="GO:0005524">
    <property type="term" value="F:ATP binding"/>
    <property type="evidence" value="ECO:0007669"/>
    <property type="project" value="UniProtKB-KW"/>
</dbReference>
<dbReference type="Gene3D" id="3.40.50.300">
    <property type="entry name" value="P-loop containing nucleotide triphosphate hydrolases"/>
    <property type="match status" value="2"/>
</dbReference>
<dbReference type="CDD" id="cd18577">
    <property type="entry name" value="ABC_6TM_Pgp_ABCB1_D1_like"/>
    <property type="match status" value="1"/>
</dbReference>
<keyword evidence="13" id="KW-1185">Reference proteome</keyword>
<dbReference type="SUPFAM" id="SSF90123">
    <property type="entry name" value="ABC transporter transmembrane region"/>
    <property type="match status" value="2"/>
</dbReference>
<dbReference type="STRING" id="44941.A0A397TW25"/>
<evidence type="ECO:0000259" key="10">
    <source>
        <dbReference type="PROSITE" id="PS50893"/>
    </source>
</evidence>
<evidence type="ECO:0000313" key="13">
    <source>
        <dbReference type="Proteomes" id="UP000266673"/>
    </source>
</evidence>
<feature type="transmembrane region" description="Helical" evidence="9">
    <location>
        <begin position="72"/>
        <end position="96"/>
    </location>
</feature>
<dbReference type="PROSITE" id="PS00211">
    <property type="entry name" value="ABC_TRANSPORTER_1"/>
    <property type="match status" value="2"/>
</dbReference>
<feature type="domain" description="ABC transporter" evidence="10">
    <location>
        <begin position="1089"/>
        <end position="1328"/>
    </location>
</feature>
<dbReference type="CDD" id="cd18578">
    <property type="entry name" value="ABC_6TM_Pgp_ABCB1_D2_like"/>
    <property type="match status" value="1"/>
</dbReference>
<dbReference type="PROSITE" id="PS50893">
    <property type="entry name" value="ABC_TRANSPORTER_2"/>
    <property type="match status" value="2"/>
</dbReference>
<dbReference type="GO" id="GO:0005886">
    <property type="term" value="C:plasma membrane"/>
    <property type="evidence" value="ECO:0007669"/>
    <property type="project" value="UniProtKB-SubCell"/>
</dbReference>
<dbReference type="GO" id="GO:0090374">
    <property type="term" value="P:oligopeptide export from mitochondrion"/>
    <property type="evidence" value="ECO:0007669"/>
    <property type="project" value="TreeGrafter"/>
</dbReference>
<feature type="transmembrane region" description="Helical" evidence="9">
    <location>
        <begin position="808"/>
        <end position="833"/>
    </location>
</feature>
<dbReference type="Proteomes" id="UP000266673">
    <property type="component" value="Unassembled WGS sequence"/>
</dbReference>
<evidence type="ECO:0000256" key="4">
    <source>
        <dbReference type="ARBA" id="ARBA00022692"/>
    </source>
</evidence>
<evidence type="ECO:0000256" key="9">
    <source>
        <dbReference type="SAM" id="Phobius"/>
    </source>
</evidence>
<dbReference type="SUPFAM" id="SSF52540">
    <property type="entry name" value="P-loop containing nucleoside triphosphate hydrolases"/>
    <property type="match status" value="2"/>
</dbReference>
<dbReference type="EMBL" id="QKWP01003473">
    <property type="protein sequence ID" value="RIB00917.1"/>
    <property type="molecule type" value="Genomic_DNA"/>
</dbReference>
<feature type="domain" description="ABC transmembrane type-1" evidence="11">
    <location>
        <begin position="768"/>
        <end position="1054"/>
    </location>
</feature>
<evidence type="ECO:0000256" key="3">
    <source>
        <dbReference type="ARBA" id="ARBA00022448"/>
    </source>
</evidence>
<evidence type="ECO:0000256" key="1">
    <source>
        <dbReference type="ARBA" id="ARBA00004651"/>
    </source>
</evidence>
<feature type="domain" description="ABC transmembrane type-1" evidence="11">
    <location>
        <begin position="76"/>
        <end position="394"/>
    </location>
</feature>
<evidence type="ECO:0000256" key="8">
    <source>
        <dbReference type="ARBA" id="ARBA00023136"/>
    </source>
</evidence>
<feature type="transmembrane region" description="Helical" evidence="9">
    <location>
        <begin position="911"/>
        <end position="932"/>
    </location>
</feature>
<dbReference type="Gene3D" id="1.20.1560.10">
    <property type="entry name" value="ABC transporter type 1, transmembrane domain"/>
    <property type="match status" value="2"/>
</dbReference>
<organism evidence="12 13">
    <name type="scientific">Gigaspora rosea</name>
    <dbReference type="NCBI Taxonomy" id="44941"/>
    <lineage>
        <taxon>Eukaryota</taxon>
        <taxon>Fungi</taxon>
        <taxon>Fungi incertae sedis</taxon>
        <taxon>Mucoromycota</taxon>
        <taxon>Glomeromycotina</taxon>
        <taxon>Glomeromycetes</taxon>
        <taxon>Diversisporales</taxon>
        <taxon>Gigasporaceae</taxon>
        <taxon>Gigaspora</taxon>
    </lineage>
</organism>
<dbReference type="GO" id="GO:0016887">
    <property type="term" value="F:ATP hydrolysis activity"/>
    <property type="evidence" value="ECO:0007669"/>
    <property type="project" value="InterPro"/>
</dbReference>
<evidence type="ECO:0000256" key="2">
    <source>
        <dbReference type="ARBA" id="ARBA00007577"/>
    </source>
</evidence>
<accession>A0A397TW25</accession>
<dbReference type="FunFam" id="3.40.50.300:FF:000913">
    <property type="entry name" value="ABC multidrug transporter SitT"/>
    <property type="match status" value="1"/>
</dbReference>
<dbReference type="GO" id="GO:0015421">
    <property type="term" value="F:ABC-type oligopeptide transporter activity"/>
    <property type="evidence" value="ECO:0007669"/>
    <property type="project" value="TreeGrafter"/>
</dbReference>
<name>A0A397TW25_9GLOM</name>
<dbReference type="InterPro" id="IPR011527">
    <property type="entry name" value="ABC1_TM_dom"/>
</dbReference>
<dbReference type="CDD" id="cd03249">
    <property type="entry name" value="ABC_MTABC3_MDL1_MDL2"/>
    <property type="match status" value="2"/>
</dbReference>
<keyword evidence="7 9" id="KW-1133">Transmembrane helix</keyword>
<evidence type="ECO:0000313" key="12">
    <source>
        <dbReference type="EMBL" id="RIB00917.1"/>
    </source>
</evidence>
<sequence>MTETVTTSIEDTEVAATKGSKLTEIRIEEEISDNSDITLNPEHEKILKDQILPAKTKASYSQLYQFATKRDWIIMIVGLVFACGAGAAMPLMTVIFGRVVDSFTLFLTHQMSEDEFSSEINTFSTYFVYLAISTFVATYIYMATWVYTGERVVDSFTLFLTHQMSKDEFSSEINTFSTYFVYLAISTLVATYIYMATWVYTGESPGEITTRISADTHLIQDGISEKFSISCQYLSTFISAFIIAFVTNWKMALVICCVVPVIATTSMTINRFNSLYTKRGSDFYSLAGAIAEESLAAIRTTVAFGAQKKLSTLYNTYLSDARREGIRKQILNSSGVGILFFFVYCTYSVGFWYGSTLLLKNEVTPGKVVNVFFAVIIGAFSLAHLAPDLQAFGLAMGAGAKIFETINRIPPVDSASPNGEKPTNCEGRIQFKNTSFIYPSRPNIMALNNVSLDIEPGSTVALVGTSGSGKSTIVSLSLRFYDPISGEILLDGRDIKSLNVTWLRRQMSLVGQEPVLFDTTIAENVAHGLIGSIYENISDDKKRIMIEHACQMSNAHGFIMNLPEKYDSMVGEGGLLLSGGQKQRIAIARAIIKDPKILLLDEATSALDSRSEGIVQDALDKASKDRTTIVVAHRLSTVRNATKIIVMGEGSIIESGTHDELMAKNGAYSQLVEAQQLQQAEEKQDSLDKSIVPPEDADPLLASNQTDIIPEEDYQLRRVTSNKSVSSDVLAKRKDDLEANMKHDYDYTTWELIKKIGKMNRPEITVLFIGLIASIANGSIYPIFSLIFANILQSFSTTGAQLEHDATFWALMFLVIAVGTSLSNIIQGSCFGYSGESLTRKIRSASFDAMLRQDISFFDEDKHTTGSLTSALALEATNVNGLAGITLGTLLQVLTTVIGGMVVALVVGWKLALVCMCCIPVMLGAGSLRMRMMNGFQQKTKKAYENSANVACESSTNIRTVAALTREEDVLNIYHHMLDEPMRQGFKNAFLASIAFAFAQCVTFLENALAFWYSGKLIMTGEYDLRRMFTVFMAVIFGSKSAGRAFAYAPDVAKAKSAAASIMSIIERVPTIDAWSHTGKKIEKIEGHLKFTGVHFRYPTRPHVPVLRGLDIEIKPGQFAALVGPSGCGKSTTISLTERFYDITNGRIEIDGIDITTINVSNLREHIALVSQEPSLYDMTIKENIIFGCRPGQQQTQEDIEKACREAHIHDFIIGLPNGYDTRVGGKGKQLSGGQKQRVAIARALIRNPKILLLDEATSALDSQAEKIVQEALDAAAKGRTTLAIAHRLSSIQNADIIFVIKDGKVHERGTHQELLAQKGMYYTMVQEQDLGVDGKVHERGTHQELLAQKGMYYTMVQEQDLGVVKE</sequence>